<dbReference type="EMBL" id="CP149822">
    <property type="protein sequence ID" value="WZN41377.1"/>
    <property type="molecule type" value="Genomic_DNA"/>
</dbReference>
<dbReference type="SUPFAM" id="SSF52402">
    <property type="entry name" value="Adenine nucleotide alpha hydrolases-like"/>
    <property type="match status" value="1"/>
</dbReference>
<sequence>MTNPPEHIICSWSGGKDSCFALMTAVKQGHKPVALLNVLNENGQISRSHGLPPSILEQQAAVLGLPVLLQPASWQDYETHFVESLRQLKTAHQATAAVFGDIDLQPHRDWEEKVCATAGLKALLPLWQEERKVLVYRMLEQGLKCMIVSCNDTLGAGFLGRQMDDVLIADLEAAGVDVCGENGEFHTLVTDCPLFSTPLQVPPAEKVQHENYHFLQWKMD</sequence>
<evidence type="ECO:0000313" key="3">
    <source>
        <dbReference type="Proteomes" id="UP001485459"/>
    </source>
</evidence>
<dbReference type="InterPro" id="IPR002761">
    <property type="entry name" value="Diphthami_syn_dom"/>
</dbReference>
<dbReference type="Gene3D" id="3.40.50.620">
    <property type="entry name" value="HUPs"/>
    <property type="match status" value="1"/>
</dbReference>
<proteinExistence type="predicted"/>
<dbReference type="RefSeq" id="WP_341836229.1">
    <property type="nucleotide sequence ID" value="NZ_CP149822.1"/>
</dbReference>
<dbReference type="NCBIfam" id="TIGR00290">
    <property type="entry name" value="MJ0570_dom"/>
    <property type="match status" value="1"/>
</dbReference>
<evidence type="ECO:0000259" key="1">
    <source>
        <dbReference type="Pfam" id="PF01902"/>
    </source>
</evidence>
<dbReference type="InterPro" id="IPR014729">
    <property type="entry name" value="Rossmann-like_a/b/a_fold"/>
</dbReference>
<organism evidence="2 3">
    <name type="scientific">Chitinophaga pollutisoli</name>
    <dbReference type="NCBI Taxonomy" id="3133966"/>
    <lineage>
        <taxon>Bacteria</taxon>
        <taxon>Pseudomonadati</taxon>
        <taxon>Bacteroidota</taxon>
        <taxon>Chitinophagia</taxon>
        <taxon>Chitinophagales</taxon>
        <taxon>Chitinophagaceae</taxon>
        <taxon>Chitinophaga</taxon>
    </lineage>
</organism>
<dbReference type="EC" id="6.3.1.14" evidence="2"/>
<dbReference type="PANTHER" id="PTHR12196:SF2">
    <property type="entry name" value="DIPHTHINE--AMMONIA LIGASE"/>
    <property type="match status" value="1"/>
</dbReference>
<accession>A0ABZ2YPW5</accession>
<dbReference type="InterPro" id="IPR030662">
    <property type="entry name" value="DPH6/MJ0570"/>
</dbReference>
<evidence type="ECO:0000313" key="2">
    <source>
        <dbReference type="EMBL" id="WZN41377.1"/>
    </source>
</evidence>
<protein>
    <submittedName>
        <fullName evidence="2">Diphthine--ammonia ligase</fullName>
        <ecNumber evidence="2">6.3.1.14</ecNumber>
    </submittedName>
</protein>
<name>A0ABZ2YPW5_9BACT</name>
<dbReference type="Gene3D" id="3.90.1490.10">
    <property type="entry name" value="putative n-type atp pyrophosphatase, domain 2"/>
    <property type="match status" value="1"/>
</dbReference>
<keyword evidence="2" id="KW-0436">Ligase</keyword>
<dbReference type="GO" id="GO:0017178">
    <property type="term" value="F:diphthine-ammonia ligase activity"/>
    <property type="evidence" value="ECO:0007669"/>
    <property type="project" value="UniProtKB-EC"/>
</dbReference>
<gene>
    <name evidence="2" type="ORF">WJU16_25765</name>
</gene>
<dbReference type="PIRSF" id="PIRSF039123">
    <property type="entry name" value="Diphthamide_synthase"/>
    <property type="match status" value="1"/>
</dbReference>
<dbReference type="Proteomes" id="UP001485459">
    <property type="component" value="Chromosome"/>
</dbReference>
<dbReference type="CDD" id="cd01994">
    <property type="entry name" value="AANH_PF0828-like"/>
    <property type="match status" value="1"/>
</dbReference>
<reference evidence="3" key="1">
    <citation type="submission" date="2024-03" db="EMBL/GenBank/DDBJ databases">
        <title>Chitinophaga horti sp. nov., isolated from garden soil.</title>
        <authorList>
            <person name="Lee D.S."/>
            <person name="Han D.M."/>
            <person name="Baek J.H."/>
            <person name="Choi D.G."/>
            <person name="Jeon J.H."/>
            <person name="Jeon C.O."/>
        </authorList>
    </citation>
    <scope>NUCLEOTIDE SEQUENCE [LARGE SCALE GENOMIC DNA]</scope>
    <source>
        <strain evidence="3">GPA1</strain>
    </source>
</reference>
<dbReference type="Pfam" id="PF01902">
    <property type="entry name" value="Diphthami_syn_2"/>
    <property type="match status" value="1"/>
</dbReference>
<dbReference type="PANTHER" id="PTHR12196">
    <property type="entry name" value="DOMAIN OF UNKNOWN FUNCTION 71 DUF71 -CONTAINING PROTEIN"/>
    <property type="match status" value="1"/>
</dbReference>
<keyword evidence="3" id="KW-1185">Reference proteome</keyword>
<feature type="domain" description="Diphthamide synthase" evidence="1">
    <location>
        <begin position="9"/>
        <end position="216"/>
    </location>
</feature>